<keyword evidence="2" id="KW-1185">Reference proteome</keyword>
<name>A0A7Y6RAA4_9GAMM</name>
<proteinExistence type="predicted"/>
<accession>A0A7Y6RAA4</accession>
<gene>
    <name evidence="1" type="ORF">HUO07_03435</name>
</gene>
<dbReference type="Pfam" id="PF12441">
    <property type="entry name" value="CopG_antitoxin"/>
    <property type="match status" value="1"/>
</dbReference>
<dbReference type="Proteomes" id="UP000589984">
    <property type="component" value="Unassembled WGS sequence"/>
</dbReference>
<reference evidence="1 2" key="1">
    <citation type="submission" date="2020-06" db="EMBL/GenBank/DDBJ databases">
        <title>Halomonas sp. QX-1 draft genome sequence.</title>
        <authorList>
            <person name="Qiu X."/>
        </authorList>
    </citation>
    <scope>NUCLEOTIDE SEQUENCE [LARGE SCALE GENOMIC DNA]</scope>
    <source>
        <strain evidence="1 2">QX-1</strain>
    </source>
</reference>
<sequence length="63" mass="7302">MCSRYLGSESSNLKLKLSTKTISLRLPEILLARVKIEVNKRHKSYQLLIQIWLSDDVKGSRRS</sequence>
<evidence type="ECO:0000313" key="1">
    <source>
        <dbReference type="EMBL" id="NVF13221.1"/>
    </source>
</evidence>
<evidence type="ECO:0000313" key="2">
    <source>
        <dbReference type="Proteomes" id="UP000589984"/>
    </source>
</evidence>
<dbReference type="AlphaFoldDB" id="A0A7Y6RAA4"/>
<protein>
    <submittedName>
        <fullName evidence="1">Uncharacterized protein</fullName>
    </submittedName>
</protein>
<comment type="caution">
    <text evidence="1">The sequence shown here is derived from an EMBL/GenBank/DDBJ whole genome shotgun (WGS) entry which is preliminary data.</text>
</comment>
<organism evidence="1 2">
    <name type="scientific">Vreelandella maris</name>
    <dbReference type="NCBI Taxonomy" id="2729617"/>
    <lineage>
        <taxon>Bacteria</taxon>
        <taxon>Pseudomonadati</taxon>
        <taxon>Pseudomonadota</taxon>
        <taxon>Gammaproteobacteria</taxon>
        <taxon>Oceanospirillales</taxon>
        <taxon>Halomonadaceae</taxon>
        <taxon>Vreelandella</taxon>
    </lineage>
</organism>
<dbReference type="EMBL" id="JABWCV010000003">
    <property type="protein sequence ID" value="NVF13221.1"/>
    <property type="molecule type" value="Genomic_DNA"/>
</dbReference>
<dbReference type="InterPro" id="IPR022148">
    <property type="entry name" value="CopG_antitoxin"/>
</dbReference>